<keyword evidence="2" id="KW-1185">Reference proteome</keyword>
<sequence length="44" mass="5231">MFCVDSVEIKWIITLPLKNDEITSRDDKQSQNDKFRFLWIATQG</sequence>
<proteinExistence type="predicted"/>
<protein>
    <submittedName>
        <fullName evidence="1">Uncharacterized protein</fullName>
    </submittedName>
</protein>
<accession>T1CWI0</accession>
<comment type="caution">
    <text evidence="1">The sequence shown here is derived from an EMBL/GenBank/DDBJ whole genome shotgun (WGS) entry which is preliminary data.</text>
</comment>
<dbReference type="AlphaFoldDB" id="T1CWI0"/>
<evidence type="ECO:0000313" key="2">
    <source>
        <dbReference type="Proteomes" id="UP000018143"/>
    </source>
</evidence>
<organism evidence="1 2">
    <name type="scientific">Helicobacter fennelliae MRY12-0050</name>
    <dbReference type="NCBI Taxonomy" id="1325130"/>
    <lineage>
        <taxon>Bacteria</taxon>
        <taxon>Pseudomonadati</taxon>
        <taxon>Campylobacterota</taxon>
        <taxon>Epsilonproteobacteria</taxon>
        <taxon>Campylobacterales</taxon>
        <taxon>Helicobacteraceae</taxon>
        <taxon>Helicobacter</taxon>
    </lineage>
</organism>
<reference evidence="1 2" key="1">
    <citation type="journal article" date="2013" name="Genome Announc.">
        <title>Draft Genome Sequence of Helicobacter fennelliae Strain MRY12-0050, Isolated from a Bacteremia Patient.</title>
        <authorList>
            <person name="Rimbara E."/>
            <person name="Matsui M."/>
            <person name="Mori S."/>
            <person name="Suzuki S."/>
            <person name="Suzuki M."/>
            <person name="Kim H."/>
            <person name="Sekizuka T."/>
            <person name="Kuroda M."/>
            <person name="Shibayama K."/>
        </authorList>
    </citation>
    <scope>NUCLEOTIDE SEQUENCE [LARGE SCALE GENOMIC DNA]</scope>
    <source>
        <strain evidence="1 2">MRY12-0050</strain>
    </source>
</reference>
<name>T1CWI0_9HELI</name>
<dbReference type="Proteomes" id="UP000018143">
    <property type="component" value="Unassembled WGS sequence"/>
</dbReference>
<gene>
    <name evidence="1" type="ORF">HFN_1818</name>
</gene>
<evidence type="ECO:0000313" key="1">
    <source>
        <dbReference type="EMBL" id="GAD18220.1"/>
    </source>
</evidence>
<dbReference type="STRING" id="1325130.HFN_1818"/>
<dbReference type="EMBL" id="BASD01000004">
    <property type="protein sequence ID" value="GAD18220.1"/>
    <property type="molecule type" value="Genomic_DNA"/>
</dbReference>